<name>A0AAE1EET1_PETCI</name>
<evidence type="ECO:0000256" key="1">
    <source>
        <dbReference type="SAM" id="MobiDB-lite"/>
    </source>
</evidence>
<dbReference type="Proteomes" id="UP001286313">
    <property type="component" value="Unassembled WGS sequence"/>
</dbReference>
<dbReference type="AlphaFoldDB" id="A0AAE1EET1"/>
<dbReference type="EMBL" id="JAWQEG010009042">
    <property type="protein sequence ID" value="KAK3849239.1"/>
    <property type="molecule type" value="Genomic_DNA"/>
</dbReference>
<feature type="compositionally biased region" description="Low complexity" evidence="1">
    <location>
        <begin position="63"/>
        <end position="84"/>
    </location>
</feature>
<protein>
    <submittedName>
        <fullName evidence="2">Uncharacterized protein</fullName>
    </submittedName>
</protein>
<proteinExistence type="predicted"/>
<comment type="caution">
    <text evidence="2">The sequence shown here is derived from an EMBL/GenBank/DDBJ whole genome shotgun (WGS) entry which is preliminary data.</text>
</comment>
<reference evidence="2" key="1">
    <citation type="submission" date="2023-10" db="EMBL/GenBank/DDBJ databases">
        <title>Genome assemblies of two species of porcelain crab, Petrolisthes cinctipes and Petrolisthes manimaculis (Anomura: Porcellanidae).</title>
        <authorList>
            <person name="Angst P."/>
        </authorList>
    </citation>
    <scope>NUCLEOTIDE SEQUENCE</scope>
    <source>
        <strain evidence="2">PB745_01</strain>
        <tissue evidence="2">Gill</tissue>
    </source>
</reference>
<keyword evidence="3" id="KW-1185">Reference proteome</keyword>
<accession>A0AAE1EET1</accession>
<organism evidence="2 3">
    <name type="scientific">Petrolisthes cinctipes</name>
    <name type="common">Flat porcelain crab</name>
    <dbReference type="NCBI Taxonomy" id="88211"/>
    <lineage>
        <taxon>Eukaryota</taxon>
        <taxon>Metazoa</taxon>
        <taxon>Ecdysozoa</taxon>
        <taxon>Arthropoda</taxon>
        <taxon>Crustacea</taxon>
        <taxon>Multicrustacea</taxon>
        <taxon>Malacostraca</taxon>
        <taxon>Eumalacostraca</taxon>
        <taxon>Eucarida</taxon>
        <taxon>Decapoda</taxon>
        <taxon>Pleocyemata</taxon>
        <taxon>Anomura</taxon>
        <taxon>Galatheoidea</taxon>
        <taxon>Porcellanidae</taxon>
        <taxon>Petrolisthes</taxon>
    </lineage>
</organism>
<feature type="region of interest" description="Disordered" evidence="1">
    <location>
        <begin position="47"/>
        <end position="115"/>
    </location>
</feature>
<evidence type="ECO:0000313" key="3">
    <source>
        <dbReference type="Proteomes" id="UP001286313"/>
    </source>
</evidence>
<evidence type="ECO:0000313" key="2">
    <source>
        <dbReference type="EMBL" id="KAK3849239.1"/>
    </source>
</evidence>
<feature type="compositionally biased region" description="Low complexity" evidence="1">
    <location>
        <begin position="97"/>
        <end position="108"/>
    </location>
</feature>
<sequence>MGDGGGKREGLIVGSRVGLEVKGQCDKRRAKFDRGERMIKPNLDLKYFPNYSSPPLPLHHKPLTPTTPSPSQTTHPHHSLSIPYHSPPPLPLHHKPLTPTTPSPSQTTKPHHSLT</sequence>
<gene>
    <name evidence="2" type="ORF">Pcinc_043996</name>
</gene>